<name>A0A379JLY9_9NOCA</name>
<feature type="coiled-coil region" evidence="1">
    <location>
        <begin position="202"/>
        <end position="236"/>
    </location>
</feature>
<keyword evidence="1" id="KW-0175">Coiled coil</keyword>
<reference evidence="2 3" key="1">
    <citation type="submission" date="2018-06" db="EMBL/GenBank/DDBJ databases">
        <authorList>
            <consortium name="Pathogen Informatics"/>
            <person name="Doyle S."/>
        </authorList>
    </citation>
    <scope>NUCLEOTIDE SEQUENCE [LARGE SCALE GENOMIC DNA]</scope>
    <source>
        <strain evidence="2 3">NCTC1934</strain>
    </source>
</reference>
<evidence type="ECO:0000313" key="3">
    <source>
        <dbReference type="Proteomes" id="UP000255467"/>
    </source>
</evidence>
<dbReference type="Proteomes" id="UP000255467">
    <property type="component" value="Unassembled WGS sequence"/>
</dbReference>
<evidence type="ECO:0000313" key="2">
    <source>
        <dbReference type="EMBL" id="SUD49622.1"/>
    </source>
</evidence>
<gene>
    <name evidence="2" type="ORF">NCTC1934_06976</name>
</gene>
<dbReference type="EMBL" id="UGRY01000008">
    <property type="protein sequence ID" value="SUD49622.1"/>
    <property type="molecule type" value="Genomic_DNA"/>
</dbReference>
<protein>
    <submittedName>
        <fullName evidence="2">Uncharacterized protein</fullName>
    </submittedName>
</protein>
<organism evidence="2 3">
    <name type="scientific">Nocardia otitidiscaviarum</name>
    <dbReference type="NCBI Taxonomy" id="1823"/>
    <lineage>
        <taxon>Bacteria</taxon>
        <taxon>Bacillati</taxon>
        <taxon>Actinomycetota</taxon>
        <taxon>Actinomycetes</taxon>
        <taxon>Mycobacteriales</taxon>
        <taxon>Nocardiaceae</taxon>
        <taxon>Nocardia</taxon>
    </lineage>
</organism>
<keyword evidence="3" id="KW-1185">Reference proteome</keyword>
<evidence type="ECO:0000256" key="1">
    <source>
        <dbReference type="SAM" id="Coils"/>
    </source>
</evidence>
<proteinExistence type="predicted"/>
<dbReference type="AlphaFoldDB" id="A0A379JLY9"/>
<sequence>MRDASAILQYRADEWIADHIVTVDNPVTVLPVESLGAADTDTEALTQAVVALNRGADVLAWQPRTERFRALEQLGSPPGLRPIPPEYPGMDTAVADYADELRRLLLDLPDDTPDWRARAAQRRPGDHDAIDIDEWISLAAANTELAYPDLDSIERVVRLRAELAAAQAQTDLLTATLFAGTNIYDSAIEDIVRRVRARADELAPLLRELRDAQDILVDAERELVLAEDAYHQLLHATPDAADEEFLHGLADRMEATEDPAVLARLNDLLARYLDATDGTDARTDALAAQEIATARRTMERAREFAEQVRADIGAAERALDAAAAQHRVVDGLDVQYVRDLATQLAGTDLVAARAAVLRLNAQLRTARAHAVDALVDERY</sequence>
<accession>A0A379JLY9</accession>
<dbReference type="RefSeq" id="WP_115061727.1">
    <property type="nucleotide sequence ID" value="NZ_UGRY01000008.1"/>
</dbReference>